<evidence type="ECO:0000256" key="1">
    <source>
        <dbReference type="ARBA" id="ARBA00022679"/>
    </source>
</evidence>
<dbReference type="KEGG" id="mgg:MPLG2_2423"/>
<accession>A0A2N9JIP4</accession>
<protein>
    <submittedName>
        <fullName evidence="5">1-acyl-sn-glycerol-3-phosphate acyltransferase</fullName>
    </submittedName>
</protein>
<sequence length="250" mass="26692">MLYTLFKNLLFRPVIKFLYGARVENEANIPATGGVILASNHLDAGDTVVLPAMVKRPVTFPAKAELFAGNRGPFSKLVAWFLKAVGQVPLDRSGGRASLDGLGPVLAVLADGGCVGIYPEGTRSPDGRLYKGKTGVARMALAAQVPVVPVAMKNSQVTRKAGLPWIDHPVVVIGKPLDFSEFYGRGDDPRVLRWVTDQVMAAIHDLSGQTYIEAYGTSVKSGSLTSTEADARILERPGINTRPPEPPATS</sequence>
<evidence type="ECO:0000313" key="6">
    <source>
        <dbReference type="Proteomes" id="UP000238164"/>
    </source>
</evidence>
<dbReference type="EMBL" id="LT985188">
    <property type="protein sequence ID" value="SPD87453.1"/>
    <property type="molecule type" value="Genomic_DNA"/>
</dbReference>
<dbReference type="Pfam" id="PF01553">
    <property type="entry name" value="Acyltransferase"/>
    <property type="match status" value="1"/>
</dbReference>
<evidence type="ECO:0000256" key="2">
    <source>
        <dbReference type="ARBA" id="ARBA00023315"/>
    </source>
</evidence>
<dbReference type="GO" id="GO:0005886">
    <property type="term" value="C:plasma membrane"/>
    <property type="evidence" value="ECO:0007669"/>
    <property type="project" value="TreeGrafter"/>
</dbReference>
<gene>
    <name evidence="5" type="ORF">MPLG2_2423</name>
</gene>
<evidence type="ECO:0000256" key="3">
    <source>
        <dbReference type="SAM" id="MobiDB-lite"/>
    </source>
</evidence>
<feature type="region of interest" description="Disordered" evidence="3">
    <location>
        <begin position="230"/>
        <end position="250"/>
    </location>
</feature>
<proteinExistence type="predicted"/>
<dbReference type="SUPFAM" id="SSF69593">
    <property type="entry name" value="Glycerol-3-phosphate (1)-acyltransferase"/>
    <property type="match status" value="1"/>
</dbReference>
<dbReference type="OrthoDB" id="9808424at2"/>
<dbReference type="RefSeq" id="WP_105186181.1">
    <property type="nucleotide sequence ID" value="NZ_BAAAGO010000021.1"/>
</dbReference>
<keyword evidence="6" id="KW-1185">Reference proteome</keyword>
<dbReference type="PANTHER" id="PTHR10434:SF11">
    <property type="entry name" value="1-ACYL-SN-GLYCEROL-3-PHOSPHATE ACYLTRANSFERASE"/>
    <property type="match status" value="1"/>
</dbReference>
<dbReference type="CDD" id="cd07989">
    <property type="entry name" value="LPLAT_AGPAT-like"/>
    <property type="match status" value="1"/>
</dbReference>
<dbReference type="GO" id="GO:0003841">
    <property type="term" value="F:1-acylglycerol-3-phosphate O-acyltransferase activity"/>
    <property type="evidence" value="ECO:0007669"/>
    <property type="project" value="TreeGrafter"/>
</dbReference>
<dbReference type="AlphaFoldDB" id="A0A2N9JIP4"/>
<evidence type="ECO:0000259" key="4">
    <source>
        <dbReference type="SMART" id="SM00563"/>
    </source>
</evidence>
<evidence type="ECO:0000313" key="5">
    <source>
        <dbReference type="EMBL" id="SPD87453.1"/>
    </source>
</evidence>
<name>A0A2N9JIP4_9ACTN</name>
<dbReference type="PANTHER" id="PTHR10434">
    <property type="entry name" value="1-ACYL-SN-GLYCEROL-3-PHOSPHATE ACYLTRANSFERASE"/>
    <property type="match status" value="1"/>
</dbReference>
<dbReference type="InterPro" id="IPR002123">
    <property type="entry name" value="Plipid/glycerol_acylTrfase"/>
</dbReference>
<dbReference type="Proteomes" id="UP000238164">
    <property type="component" value="Chromosome 1"/>
</dbReference>
<dbReference type="SMART" id="SM00563">
    <property type="entry name" value="PlsC"/>
    <property type="match status" value="1"/>
</dbReference>
<organism evidence="5 6">
    <name type="scientific">Micropruina glycogenica</name>
    <dbReference type="NCBI Taxonomy" id="75385"/>
    <lineage>
        <taxon>Bacteria</taxon>
        <taxon>Bacillati</taxon>
        <taxon>Actinomycetota</taxon>
        <taxon>Actinomycetes</taxon>
        <taxon>Propionibacteriales</taxon>
        <taxon>Nocardioidaceae</taxon>
        <taxon>Micropruina</taxon>
    </lineage>
</organism>
<reference evidence="5 6" key="1">
    <citation type="submission" date="2018-02" db="EMBL/GenBank/DDBJ databases">
        <authorList>
            <person name="Cohen D.B."/>
            <person name="Kent A.D."/>
        </authorList>
    </citation>
    <scope>NUCLEOTIDE SEQUENCE [LARGE SCALE GENOMIC DNA]</scope>
    <source>
        <strain evidence="5">1</strain>
    </source>
</reference>
<feature type="domain" description="Phospholipid/glycerol acyltransferase" evidence="4">
    <location>
        <begin position="35"/>
        <end position="155"/>
    </location>
</feature>
<keyword evidence="1 5" id="KW-0808">Transferase</keyword>
<keyword evidence="2 5" id="KW-0012">Acyltransferase</keyword>
<dbReference type="GO" id="GO:0006654">
    <property type="term" value="P:phosphatidic acid biosynthetic process"/>
    <property type="evidence" value="ECO:0007669"/>
    <property type="project" value="TreeGrafter"/>
</dbReference>